<feature type="transmembrane region" description="Helical" evidence="7">
    <location>
        <begin position="283"/>
        <end position="305"/>
    </location>
</feature>
<feature type="transmembrane region" description="Helical" evidence="7">
    <location>
        <begin position="370"/>
        <end position="393"/>
    </location>
</feature>
<protein>
    <submittedName>
        <fullName evidence="9">FtsX-like permease family protein</fullName>
    </submittedName>
</protein>
<evidence type="ECO:0000256" key="3">
    <source>
        <dbReference type="ARBA" id="ARBA00022692"/>
    </source>
</evidence>
<dbReference type="Pfam" id="PF02687">
    <property type="entry name" value="FtsX"/>
    <property type="match status" value="1"/>
</dbReference>
<dbReference type="RefSeq" id="WP_286285667.1">
    <property type="nucleotide sequence ID" value="NZ_JASXSZ010000001.1"/>
</dbReference>
<proteinExistence type="inferred from homology"/>
<dbReference type="PANTHER" id="PTHR30572:SF4">
    <property type="entry name" value="ABC TRANSPORTER PERMEASE YTRF"/>
    <property type="match status" value="1"/>
</dbReference>
<keyword evidence="2" id="KW-1003">Cell membrane</keyword>
<feature type="transmembrane region" description="Helical" evidence="7">
    <location>
        <begin position="446"/>
        <end position="465"/>
    </location>
</feature>
<evidence type="ECO:0000313" key="10">
    <source>
        <dbReference type="Proteomes" id="UP001235064"/>
    </source>
</evidence>
<feature type="transmembrane region" description="Helical" evidence="7">
    <location>
        <begin position="325"/>
        <end position="358"/>
    </location>
</feature>
<feature type="transmembrane region" description="Helical" evidence="7">
    <location>
        <begin position="12"/>
        <end position="38"/>
    </location>
</feature>
<evidence type="ECO:0000256" key="2">
    <source>
        <dbReference type="ARBA" id="ARBA00022475"/>
    </source>
</evidence>
<feature type="transmembrane region" description="Helical" evidence="7">
    <location>
        <begin position="931"/>
        <end position="957"/>
    </location>
</feature>
<keyword evidence="4 7" id="KW-1133">Transmembrane helix</keyword>
<gene>
    <name evidence="9" type="ORF">QSV35_00695</name>
</gene>
<keyword evidence="10" id="KW-1185">Reference proteome</keyword>
<evidence type="ECO:0000256" key="4">
    <source>
        <dbReference type="ARBA" id="ARBA00022989"/>
    </source>
</evidence>
<feature type="transmembrane region" description="Helical" evidence="7">
    <location>
        <begin position="486"/>
        <end position="510"/>
    </location>
</feature>
<keyword evidence="5 7" id="KW-0472">Membrane</keyword>
<keyword evidence="3 7" id="KW-0812">Transmembrane</keyword>
<organism evidence="9 10">
    <name type="scientific">Microbacterium candidum</name>
    <dbReference type="NCBI Taxonomy" id="3041922"/>
    <lineage>
        <taxon>Bacteria</taxon>
        <taxon>Bacillati</taxon>
        <taxon>Actinomycetota</taxon>
        <taxon>Actinomycetes</taxon>
        <taxon>Micrococcales</taxon>
        <taxon>Microbacteriaceae</taxon>
        <taxon>Microbacterium</taxon>
    </lineage>
</organism>
<feature type="domain" description="ABC3 transporter permease C-terminal" evidence="8">
    <location>
        <begin position="885"/>
        <end position="998"/>
    </location>
</feature>
<comment type="similarity">
    <text evidence="6">Belongs to the ABC-4 integral membrane protein family.</text>
</comment>
<dbReference type="PROSITE" id="PS51257">
    <property type="entry name" value="PROKAR_LIPOPROTEIN"/>
    <property type="match status" value="1"/>
</dbReference>
<reference evidence="9 10" key="1">
    <citation type="submission" date="2023-06" db="EMBL/GenBank/DDBJ databases">
        <title>Microbacterium sp. nov., isolated from a waste landfill.</title>
        <authorList>
            <person name="Wen W."/>
        </authorList>
    </citation>
    <scope>NUCLEOTIDE SEQUENCE [LARGE SCALE GENOMIC DNA]</scope>
    <source>
        <strain evidence="9 10">ASV49</strain>
    </source>
</reference>
<dbReference type="EMBL" id="JASXSZ010000001">
    <property type="protein sequence ID" value="MDL9977836.1"/>
    <property type="molecule type" value="Genomic_DNA"/>
</dbReference>
<dbReference type="Proteomes" id="UP001235064">
    <property type="component" value="Unassembled WGS sequence"/>
</dbReference>
<dbReference type="InterPro" id="IPR003838">
    <property type="entry name" value="ABC3_permease_C"/>
</dbReference>
<comment type="subcellular location">
    <subcellularLocation>
        <location evidence="1">Cell membrane</location>
        <topology evidence="1">Multi-pass membrane protein</topology>
    </subcellularLocation>
</comment>
<evidence type="ECO:0000259" key="8">
    <source>
        <dbReference type="Pfam" id="PF02687"/>
    </source>
</evidence>
<feature type="transmembrane region" description="Helical" evidence="7">
    <location>
        <begin position="405"/>
        <end position="426"/>
    </location>
</feature>
<accession>A0ABT7MTR4</accession>
<sequence length="1016" mass="102493">MRLWVRRSAARVSLLAAMAAVCLVVGCLAVTMIGAVMLTQTPAVRDTLSHAPVRTSGVEAQTPVQDDRQAQDAAVHEHVASLFPGLDMHVATRVDTAPLKLSAADAERAGVASVVLLQDAPAIREAIRTDGAWTGDKDTVAIQAAAATRLGVKIGDDVTIPSSNGDVTLKVTATWLPKNPAAAIWFGDPRVVRGESDDAVGPFLVSTDTLGRFSTVPTVNWVVTPPVDTPAAKVATLAIGFDRLPNALQNDAAVTSSQVTVIGDGAQTAHSMQDAMDAAASVVPLPVAILAVGTVLALILLARLLADVRAAETALLRARGASAGVLVRTAAAESAVVSIVSSAIGAAIALAILMFAYGRMPSPWVAVLPPVFVAIAAVVVGAAAAFGAARSALGAAREAGRARSAVSAGLTVLVVLAAAFALWRFLTVSGTGEGDAAAVLAPPLTLLAAALLGLSAFGPLARVFDSIGARAHRFDVALPARQLGRGLGFFTAPAALIVLAVAAGVLGAGYQGTWSAYNATAAIAVNGSDVRVDTASVSPLRTASDSIDAPMYAALPGVTAALPALVAPVQIGDAKVAVVGVSSARLESVEPGQAQALDLATIRAELPAPHVQGEPVLPSHTKTLTVGMAATGALADNPGATVQVTLWLCDDAGELIPLTTPTSPAASSTASLTVPAGTGSWRLVAVDATFAGGTGTASGGWSLTKLDADGTDVLASASGWKVAPAPFGTSKAVGAAPSGVGVVPVPPDISAGSTVRLMPGDAAPPAVVLTDAFAAQGHAVGTDVNIDGDWWSVTAKVSGTVPVIPGERDDQSVLFDLPTLQRAVLRANATPTAANQAWAASADPATVLPLAQRASAAATTVTIADTAFAGRFVGSAFTGLALGGLAVIALAVIALAAVAAALLRRRRNEIVVLRALGFSAKQQVRTRRAELWCIAIAAGILGAVAGLVVTWLVAPGLARRTVVTAPPALPATVTVDLLWLAVAVVLAVVAAASVILVYGRVIRRQVADTEYREETR</sequence>
<feature type="transmembrane region" description="Helical" evidence="7">
    <location>
        <begin position="977"/>
        <end position="998"/>
    </location>
</feature>
<dbReference type="InterPro" id="IPR050250">
    <property type="entry name" value="Macrolide_Exporter_MacB"/>
</dbReference>
<comment type="caution">
    <text evidence="9">The sequence shown here is derived from an EMBL/GenBank/DDBJ whole genome shotgun (WGS) entry which is preliminary data.</text>
</comment>
<evidence type="ECO:0000256" key="5">
    <source>
        <dbReference type="ARBA" id="ARBA00023136"/>
    </source>
</evidence>
<feature type="transmembrane region" description="Helical" evidence="7">
    <location>
        <begin position="880"/>
        <end position="903"/>
    </location>
</feature>
<name>A0ABT7MTR4_9MICO</name>
<dbReference type="PANTHER" id="PTHR30572">
    <property type="entry name" value="MEMBRANE COMPONENT OF TRANSPORTER-RELATED"/>
    <property type="match status" value="1"/>
</dbReference>
<evidence type="ECO:0000313" key="9">
    <source>
        <dbReference type="EMBL" id="MDL9977836.1"/>
    </source>
</evidence>
<evidence type="ECO:0000256" key="6">
    <source>
        <dbReference type="ARBA" id="ARBA00038076"/>
    </source>
</evidence>
<evidence type="ECO:0000256" key="7">
    <source>
        <dbReference type="SAM" id="Phobius"/>
    </source>
</evidence>
<evidence type="ECO:0000256" key="1">
    <source>
        <dbReference type="ARBA" id="ARBA00004651"/>
    </source>
</evidence>